<dbReference type="EMBL" id="CP039351">
    <property type="protein sequence ID" value="QCD99644.1"/>
    <property type="molecule type" value="Genomic_DNA"/>
</dbReference>
<dbReference type="AlphaFoldDB" id="A0A4D6MIT9"/>
<dbReference type="PROSITE" id="PS51257">
    <property type="entry name" value="PROKAR_LIPOPROTEIN"/>
    <property type="match status" value="1"/>
</dbReference>
<organism evidence="2 3">
    <name type="scientific">Vigna unguiculata</name>
    <name type="common">Cowpea</name>
    <dbReference type="NCBI Taxonomy" id="3917"/>
    <lineage>
        <taxon>Eukaryota</taxon>
        <taxon>Viridiplantae</taxon>
        <taxon>Streptophyta</taxon>
        <taxon>Embryophyta</taxon>
        <taxon>Tracheophyta</taxon>
        <taxon>Spermatophyta</taxon>
        <taxon>Magnoliopsida</taxon>
        <taxon>eudicotyledons</taxon>
        <taxon>Gunneridae</taxon>
        <taxon>Pentapetalae</taxon>
        <taxon>rosids</taxon>
        <taxon>fabids</taxon>
        <taxon>Fabales</taxon>
        <taxon>Fabaceae</taxon>
        <taxon>Papilionoideae</taxon>
        <taxon>50 kb inversion clade</taxon>
        <taxon>NPAAA clade</taxon>
        <taxon>indigoferoid/millettioid clade</taxon>
        <taxon>Phaseoleae</taxon>
        <taxon>Vigna</taxon>
    </lineage>
</organism>
<dbReference type="Proteomes" id="UP000501690">
    <property type="component" value="Linkage Group LG7"/>
</dbReference>
<reference evidence="2 3" key="1">
    <citation type="submission" date="2019-04" db="EMBL/GenBank/DDBJ databases">
        <title>An improved genome assembly and genetic linkage map for asparagus bean, Vigna unguiculata ssp. sesquipedialis.</title>
        <authorList>
            <person name="Xia Q."/>
            <person name="Zhang R."/>
            <person name="Dong Y."/>
        </authorList>
    </citation>
    <scope>NUCLEOTIDE SEQUENCE [LARGE SCALE GENOMIC DNA]</scope>
    <source>
        <tissue evidence="2">Leaf</tissue>
    </source>
</reference>
<gene>
    <name evidence="2" type="ORF">DEO72_LG7g928</name>
</gene>
<protein>
    <submittedName>
        <fullName evidence="2">Uncharacterized protein</fullName>
    </submittedName>
</protein>
<evidence type="ECO:0000313" key="3">
    <source>
        <dbReference type="Proteomes" id="UP000501690"/>
    </source>
</evidence>
<sequence>MDDGKIVGKDENDTCRWFNDKMLTTAAPTTFIACSKTPLWIFSLPSLTDSLSLTHSLSGGSDGVGNKVGSDVRYPTPNGGSESVVKRVKKERERKLKALEID</sequence>
<accession>A0A4D6MIT9</accession>
<name>A0A4D6MIT9_VIGUN</name>
<feature type="region of interest" description="Disordered" evidence="1">
    <location>
        <begin position="57"/>
        <end position="89"/>
    </location>
</feature>
<keyword evidence="3" id="KW-1185">Reference proteome</keyword>
<evidence type="ECO:0000313" key="2">
    <source>
        <dbReference type="EMBL" id="QCD99644.1"/>
    </source>
</evidence>
<proteinExistence type="predicted"/>
<evidence type="ECO:0000256" key="1">
    <source>
        <dbReference type="SAM" id="MobiDB-lite"/>
    </source>
</evidence>